<dbReference type="SUPFAM" id="SSF57501">
    <property type="entry name" value="Cystine-knot cytokines"/>
    <property type="match status" value="1"/>
</dbReference>
<feature type="signal peptide" evidence="1">
    <location>
        <begin position="1"/>
        <end position="24"/>
    </location>
</feature>
<organism evidence="2 3">
    <name type="scientific">Popillia japonica</name>
    <name type="common">Japanese beetle</name>
    <dbReference type="NCBI Taxonomy" id="7064"/>
    <lineage>
        <taxon>Eukaryota</taxon>
        <taxon>Metazoa</taxon>
        <taxon>Ecdysozoa</taxon>
        <taxon>Arthropoda</taxon>
        <taxon>Hexapoda</taxon>
        <taxon>Insecta</taxon>
        <taxon>Pterygota</taxon>
        <taxon>Neoptera</taxon>
        <taxon>Endopterygota</taxon>
        <taxon>Coleoptera</taxon>
        <taxon>Polyphaga</taxon>
        <taxon>Scarabaeiformia</taxon>
        <taxon>Scarabaeidae</taxon>
        <taxon>Rutelinae</taxon>
        <taxon>Popillia</taxon>
    </lineage>
</organism>
<dbReference type="Proteomes" id="UP001458880">
    <property type="component" value="Unassembled WGS sequence"/>
</dbReference>
<evidence type="ECO:0000256" key="1">
    <source>
        <dbReference type="SAM" id="SignalP"/>
    </source>
</evidence>
<reference evidence="2 3" key="1">
    <citation type="journal article" date="2024" name="BMC Genomics">
        <title>De novo assembly and annotation of Popillia japonica's genome with initial clues to its potential as an invasive pest.</title>
        <authorList>
            <person name="Cucini C."/>
            <person name="Boschi S."/>
            <person name="Funari R."/>
            <person name="Cardaioli E."/>
            <person name="Iannotti N."/>
            <person name="Marturano G."/>
            <person name="Paoli F."/>
            <person name="Bruttini M."/>
            <person name="Carapelli A."/>
            <person name="Frati F."/>
            <person name="Nardi F."/>
        </authorList>
    </citation>
    <scope>NUCLEOTIDE SEQUENCE [LARGE SCALE GENOMIC DNA]</scope>
    <source>
        <strain evidence="2">DMR45628</strain>
    </source>
</reference>
<dbReference type="InterPro" id="IPR029034">
    <property type="entry name" value="Cystine-knot_cytokine"/>
</dbReference>
<sequence>MLPIANISLIVLVCVLISVQCCAAKLDSFAIWKAQKAATQEFKCQPRPRSFLASNIIDELEGDNDIIPWETVLHRCDSHSGCCENRGVCTETPDGIEVVKLAFFSHKIQDIVVFEAKNHTRCSCQKENSSTIK</sequence>
<feature type="chain" id="PRO_5043654379" description="Platelet-derived growth factor (PDGF) family profile domain-containing protein" evidence="1">
    <location>
        <begin position="25"/>
        <end position="133"/>
    </location>
</feature>
<evidence type="ECO:0000313" key="2">
    <source>
        <dbReference type="EMBL" id="KAK9737987.1"/>
    </source>
</evidence>
<dbReference type="GO" id="GO:0035099">
    <property type="term" value="P:hemocyte migration"/>
    <property type="evidence" value="ECO:0007669"/>
    <property type="project" value="TreeGrafter"/>
</dbReference>
<proteinExistence type="predicted"/>
<comment type="caution">
    <text evidence="2">The sequence shown here is derived from an EMBL/GenBank/DDBJ whole genome shotgun (WGS) entry which is preliminary data.</text>
</comment>
<dbReference type="EMBL" id="JASPKY010000092">
    <property type="protein sequence ID" value="KAK9737987.1"/>
    <property type="molecule type" value="Genomic_DNA"/>
</dbReference>
<dbReference type="PANTHER" id="PTHR21719">
    <property type="entry name" value="FI06402P-RELATED"/>
    <property type="match status" value="1"/>
</dbReference>
<gene>
    <name evidence="2" type="ORF">QE152_g10258</name>
</gene>
<dbReference type="AlphaFoldDB" id="A0AAW1LW51"/>
<protein>
    <recommendedName>
        <fullName evidence="4">Platelet-derived growth factor (PDGF) family profile domain-containing protein</fullName>
    </recommendedName>
</protein>
<keyword evidence="3" id="KW-1185">Reference proteome</keyword>
<accession>A0AAW1LW51</accession>
<dbReference type="Gene3D" id="2.10.90.10">
    <property type="entry name" value="Cystine-knot cytokines"/>
    <property type="match status" value="1"/>
</dbReference>
<dbReference type="PANTHER" id="PTHR21719:SF1">
    <property type="entry name" value="FI06402P-RELATED"/>
    <property type="match status" value="1"/>
</dbReference>
<evidence type="ECO:0000313" key="3">
    <source>
        <dbReference type="Proteomes" id="UP001458880"/>
    </source>
</evidence>
<keyword evidence="1" id="KW-0732">Signal</keyword>
<evidence type="ECO:0008006" key="4">
    <source>
        <dbReference type="Google" id="ProtNLM"/>
    </source>
</evidence>
<name>A0AAW1LW51_POPJA</name>